<dbReference type="AlphaFoldDB" id="A0A915J470"/>
<organism evidence="1 2">
    <name type="scientific">Romanomermis culicivorax</name>
    <name type="common">Nematode worm</name>
    <dbReference type="NCBI Taxonomy" id="13658"/>
    <lineage>
        <taxon>Eukaryota</taxon>
        <taxon>Metazoa</taxon>
        <taxon>Ecdysozoa</taxon>
        <taxon>Nematoda</taxon>
        <taxon>Enoplea</taxon>
        <taxon>Dorylaimia</taxon>
        <taxon>Mermithida</taxon>
        <taxon>Mermithoidea</taxon>
        <taxon>Mermithidae</taxon>
        <taxon>Romanomermis</taxon>
    </lineage>
</organism>
<name>A0A915J470_ROMCU</name>
<reference evidence="2" key="1">
    <citation type="submission" date="2022-11" db="UniProtKB">
        <authorList>
            <consortium name="WormBaseParasite"/>
        </authorList>
    </citation>
    <scope>IDENTIFICATION</scope>
</reference>
<evidence type="ECO:0000313" key="1">
    <source>
        <dbReference type="Proteomes" id="UP000887565"/>
    </source>
</evidence>
<protein>
    <submittedName>
        <fullName evidence="2">Uncharacterized protein</fullName>
    </submittedName>
</protein>
<dbReference type="WBParaSite" id="nRc.2.0.1.t20623-RA">
    <property type="protein sequence ID" value="nRc.2.0.1.t20623-RA"/>
    <property type="gene ID" value="nRc.2.0.1.g20623"/>
</dbReference>
<evidence type="ECO:0000313" key="2">
    <source>
        <dbReference type="WBParaSite" id="nRc.2.0.1.t20623-RA"/>
    </source>
</evidence>
<keyword evidence="1" id="KW-1185">Reference proteome</keyword>
<sequence length="108" mass="12472">MLDFLRTKPPPPLRPPSFSASLSTGTLIVTVLCLKSCCIDIKGFSGMKFAFVYHSRRTGTVDIVEQSSFWDGRHTGTVNILAYNQARTAHKRENNRRRYWRFLFRSML</sequence>
<proteinExistence type="predicted"/>
<accession>A0A915J470</accession>
<dbReference type="Proteomes" id="UP000887565">
    <property type="component" value="Unplaced"/>
</dbReference>